<dbReference type="EMBL" id="BAABCJ010000001">
    <property type="protein sequence ID" value="GAA3693208.1"/>
    <property type="molecule type" value="Genomic_DNA"/>
</dbReference>
<proteinExistence type="inferred from homology"/>
<dbReference type="PANTHER" id="PTHR30413">
    <property type="entry name" value="INNER MEMBRANE TRANSPORT PERMEASE"/>
    <property type="match status" value="1"/>
</dbReference>
<feature type="transmembrane region" description="Helical" evidence="4">
    <location>
        <begin position="88"/>
        <end position="107"/>
    </location>
</feature>
<evidence type="ECO:0000313" key="5">
    <source>
        <dbReference type="EMBL" id="GAA3693208.1"/>
    </source>
</evidence>
<protein>
    <submittedName>
        <fullName evidence="5">ABC transporter permease</fullName>
    </submittedName>
</protein>
<keyword evidence="4" id="KW-0812">Transmembrane</keyword>
<evidence type="ECO:0000256" key="1">
    <source>
        <dbReference type="ARBA" id="ARBA00004429"/>
    </source>
</evidence>
<keyword evidence="4" id="KW-0472">Membrane</keyword>
<feature type="transmembrane region" description="Helical" evidence="4">
    <location>
        <begin position="138"/>
        <end position="156"/>
    </location>
</feature>
<evidence type="ECO:0000313" key="6">
    <source>
        <dbReference type="Proteomes" id="UP001501536"/>
    </source>
</evidence>
<accession>A0ABP7CSK3</accession>
<keyword evidence="4" id="KW-1133">Transmembrane helix</keyword>
<keyword evidence="3" id="KW-0813">Transport</keyword>
<name>A0ABP7CSK3_9MICC</name>
<sequence>MPAEKETTYVDVAHLNKRGGRQGFVDYLIRVWETRDYISHEAKAQVTQGGEHQFLGNLWLIINPILDGAVYFVVFGLILNLSDGIDNFVAFLLIGVFLFQMTTKCVNGSAMSIYRFKPGGSGGLLPALTAPLSVNARVWLSGFPSYLVLLVMLLLIPPAEELSFYILLLIPIIVLQALVNLGISVMAAHFVAVVPDVNNLLRVSTRAWMYGSGVMFSVDRFAELSPLLAFLIHWNPMAWVLSAARDVTIYGSAPALEGWYIMLLWAVAPLLVGSLLVWWREGTYRKAGDNND</sequence>
<dbReference type="PANTHER" id="PTHR30413:SF8">
    <property type="entry name" value="TRANSPORT PERMEASE PROTEIN"/>
    <property type="match status" value="1"/>
</dbReference>
<evidence type="ECO:0000256" key="3">
    <source>
        <dbReference type="ARBA" id="ARBA00022448"/>
    </source>
</evidence>
<keyword evidence="6" id="KW-1185">Reference proteome</keyword>
<gene>
    <name evidence="5" type="ORF">GCM10022377_02220</name>
</gene>
<feature type="transmembrane region" description="Helical" evidence="4">
    <location>
        <begin position="162"/>
        <end position="195"/>
    </location>
</feature>
<reference evidence="6" key="1">
    <citation type="journal article" date="2019" name="Int. J. Syst. Evol. Microbiol.">
        <title>The Global Catalogue of Microorganisms (GCM) 10K type strain sequencing project: providing services to taxonomists for standard genome sequencing and annotation.</title>
        <authorList>
            <consortium name="The Broad Institute Genomics Platform"/>
            <consortium name="The Broad Institute Genome Sequencing Center for Infectious Disease"/>
            <person name="Wu L."/>
            <person name="Ma J."/>
        </authorList>
    </citation>
    <scope>NUCLEOTIDE SEQUENCE [LARGE SCALE GENOMIC DNA]</scope>
    <source>
        <strain evidence="6">JCM 16961</strain>
    </source>
</reference>
<comment type="similarity">
    <text evidence="2">Belongs to the ABC-2 integral membrane protein family.</text>
</comment>
<feature type="transmembrane region" description="Helical" evidence="4">
    <location>
        <begin position="259"/>
        <end position="279"/>
    </location>
</feature>
<evidence type="ECO:0000256" key="2">
    <source>
        <dbReference type="ARBA" id="ARBA00007783"/>
    </source>
</evidence>
<dbReference type="InterPro" id="IPR000412">
    <property type="entry name" value="ABC_2_transport"/>
</dbReference>
<dbReference type="Proteomes" id="UP001501536">
    <property type="component" value="Unassembled WGS sequence"/>
</dbReference>
<dbReference type="PRINTS" id="PR00164">
    <property type="entry name" value="ABC2TRNSPORT"/>
</dbReference>
<organism evidence="5 6">
    <name type="scientific">Zhihengliuella alba</name>
    <dbReference type="NCBI Taxonomy" id="547018"/>
    <lineage>
        <taxon>Bacteria</taxon>
        <taxon>Bacillati</taxon>
        <taxon>Actinomycetota</taxon>
        <taxon>Actinomycetes</taxon>
        <taxon>Micrococcales</taxon>
        <taxon>Micrococcaceae</taxon>
        <taxon>Zhihengliuella</taxon>
    </lineage>
</organism>
<feature type="transmembrane region" description="Helical" evidence="4">
    <location>
        <begin position="58"/>
        <end position="82"/>
    </location>
</feature>
<comment type="caution">
    <text evidence="5">The sequence shown here is derived from an EMBL/GenBank/DDBJ whole genome shotgun (WGS) entry which is preliminary data.</text>
</comment>
<evidence type="ECO:0000256" key="4">
    <source>
        <dbReference type="SAM" id="Phobius"/>
    </source>
</evidence>
<comment type="subcellular location">
    <subcellularLocation>
        <location evidence="1">Cell inner membrane</location>
        <topology evidence="1">Multi-pass membrane protein</topology>
    </subcellularLocation>
</comment>